<organism evidence="3 4">
    <name type="scientific">Piloderma croceum (strain F 1598)</name>
    <dbReference type="NCBI Taxonomy" id="765440"/>
    <lineage>
        <taxon>Eukaryota</taxon>
        <taxon>Fungi</taxon>
        <taxon>Dikarya</taxon>
        <taxon>Basidiomycota</taxon>
        <taxon>Agaricomycotina</taxon>
        <taxon>Agaricomycetes</taxon>
        <taxon>Agaricomycetidae</taxon>
        <taxon>Atheliales</taxon>
        <taxon>Atheliaceae</taxon>
        <taxon>Piloderma</taxon>
    </lineage>
</organism>
<feature type="compositionally biased region" description="Polar residues" evidence="1">
    <location>
        <begin position="55"/>
        <end position="79"/>
    </location>
</feature>
<dbReference type="HOGENOM" id="CLU_092528_0_0_1"/>
<dbReference type="EMBL" id="KN832976">
    <property type="protein sequence ID" value="KIM88781.1"/>
    <property type="molecule type" value="Genomic_DNA"/>
</dbReference>
<keyword evidence="2" id="KW-0732">Signal</keyword>
<evidence type="ECO:0000313" key="4">
    <source>
        <dbReference type="Proteomes" id="UP000054166"/>
    </source>
</evidence>
<reference evidence="3 4" key="1">
    <citation type="submission" date="2014-04" db="EMBL/GenBank/DDBJ databases">
        <authorList>
            <consortium name="DOE Joint Genome Institute"/>
            <person name="Kuo A."/>
            <person name="Tarkka M."/>
            <person name="Buscot F."/>
            <person name="Kohler A."/>
            <person name="Nagy L.G."/>
            <person name="Floudas D."/>
            <person name="Copeland A."/>
            <person name="Barry K.W."/>
            <person name="Cichocki N."/>
            <person name="Veneault-Fourrey C."/>
            <person name="LaButti K."/>
            <person name="Lindquist E.A."/>
            <person name="Lipzen A."/>
            <person name="Lundell T."/>
            <person name="Morin E."/>
            <person name="Murat C."/>
            <person name="Sun H."/>
            <person name="Tunlid A."/>
            <person name="Henrissat B."/>
            <person name="Grigoriev I.V."/>
            <person name="Hibbett D.S."/>
            <person name="Martin F."/>
            <person name="Nordberg H.P."/>
            <person name="Cantor M.N."/>
            <person name="Hua S.X."/>
        </authorList>
    </citation>
    <scope>NUCLEOTIDE SEQUENCE [LARGE SCALE GENOMIC DNA]</scope>
    <source>
        <strain evidence="3 4">F 1598</strain>
    </source>
</reference>
<feature type="signal peptide" evidence="2">
    <location>
        <begin position="1"/>
        <end position="19"/>
    </location>
</feature>
<dbReference type="STRING" id="765440.A0A0C3GDS1"/>
<sequence length="191" mass="19825">MMFRALTVLLSVTALSVVAAPSELLESRAAADNTVSISSATKFCMIMPRKAHTNIGDSESPGGTKTYCSASGKTSSSQGTLPSNFWTNVAFKSGKGKHGKSYAQLTGCITKSFSQLNPKDGGGQYDSSGGAGGKGNPKGSVCTGYQHYVEIVEPSGPRACIKCCDDPADCPTNKDEDGCPEVIPGDYFNCG</sequence>
<feature type="chain" id="PRO_5002177618" evidence="2">
    <location>
        <begin position="20"/>
        <end position="191"/>
    </location>
</feature>
<evidence type="ECO:0000256" key="1">
    <source>
        <dbReference type="SAM" id="MobiDB-lite"/>
    </source>
</evidence>
<evidence type="ECO:0000313" key="3">
    <source>
        <dbReference type="EMBL" id="KIM88781.1"/>
    </source>
</evidence>
<dbReference type="OrthoDB" id="3044029at2759"/>
<evidence type="ECO:0000256" key="2">
    <source>
        <dbReference type="SAM" id="SignalP"/>
    </source>
</evidence>
<dbReference type="Proteomes" id="UP000054166">
    <property type="component" value="Unassembled WGS sequence"/>
</dbReference>
<reference evidence="4" key="2">
    <citation type="submission" date="2015-01" db="EMBL/GenBank/DDBJ databases">
        <title>Evolutionary Origins and Diversification of the Mycorrhizal Mutualists.</title>
        <authorList>
            <consortium name="DOE Joint Genome Institute"/>
            <consortium name="Mycorrhizal Genomics Consortium"/>
            <person name="Kohler A."/>
            <person name="Kuo A."/>
            <person name="Nagy L.G."/>
            <person name="Floudas D."/>
            <person name="Copeland A."/>
            <person name="Barry K.W."/>
            <person name="Cichocki N."/>
            <person name="Veneault-Fourrey C."/>
            <person name="LaButti K."/>
            <person name="Lindquist E.A."/>
            <person name="Lipzen A."/>
            <person name="Lundell T."/>
            <person name="Morin E."/>
            <person name="Murat C."/>
            <person name="Riley R."/>
            <person name="Ohm R."/>
            <person name="Sun H."/>
            <person name="Tunlid A."/>
            <person name="Henrissat B."/>
            <person name="Grigoriev I.V."/>
            <person name="Hibbett D.S."/>
            <person name="Martin F."/>
        </authorList>
    </citation>
    <scope>NUCLEOTIDE SEQUENCE [LARGE SCALE GENOMIC DNA]</scope>
    <source>
        <strain evidence="4">F 1598</strain>
    </source>
</reference>
<keyword evidence="4" id="KW-1185">Reference proteome</keyword>
<protein>
    <submittedName>
        <fullName evidence="3">Uncharacterized protein</fullName>
    </submittedName>
</protein>
<name>A0A0C3GDS1_PILCF</name>
<feature type="region of interest" description="Disordered" evidence="1">
    <location>
        <begin position="54"/>
        <end position="79"/>
    </location>
</feature>
<dbReference type="InParanoid" id="A0A0C3GDS1"/>
<proteinExistence type="predicted"/>
<dbReference type="AlphaFoldDB" id="A0A0C3GDS1"/>
<gene>
    <name evidence="3" type="ORF">PILCRDRAFT_813757</name>
</gene>
<accession>A0A0C3GDS1</accession>